<dbReference type="PANTHER" id="PTHR10572:SF24">
    <property type="entry name" value="3-HYDROXY-3-METHYLGLUTARYL-COENZYME A REDUCTASE"/>
    <property type="match status" value="1"/>
</dbReference>
<evidence type="ECO:0000256" key="2">
    <source>
        <dbReference type="ARBA" id="ARBA00023002"/>
    </source>
</evidence>
<dbReference type="InterPro" id="IPR009029">
    <property type="entry name" value="HMG_CoA_Rdtase_sub-bd_dom_sf"/>
</dbReference>
<dbReference type="InterPro" id="IPR004553">
    <property type="entry name" value="HMG_CoA_Rdtase_bac-typ"/>
</dbReference>
<keyword evidence="3" id="KW-0520">NAD</keyword>
<dbReference type="RefSeq" id="WP_186390811.1">
    <property type="nucleotide sequence ID" value="NZ_ULFX01000039.1"/>
</dbReference>
<comment type="caution">
    <text evidence="4">The sequence shown here is derived from an EMBL/GenBank/DDBJ whole genome shotgun (WGS) entry which is preliminary data.</text>
</comment>
<sequence length="366" mass="39910">MTKFYEKNYQERLAEIVSDPSLAKSFQEQAVFEHEKLIENYLTDFSLPVGVLYRLQVDGKKYVVPMATEEASVVAAANNGSKYLGNIQTVYQTHSRFGQILVVGDFDQINTIYQANQKRFKEIADSAYPSIVKRNGGLQQIHFRQLDGNHFSFDVLIDTKDAMGANIVNTILESLADFLRARNVSVIAAIISNLPTTSMTELKATVSGIDQATAKKIADLSHFGLIDLHRAATDNKGFLNGASSVVLATGNDWRAFEAGAHAYAAVDGNYKSFTSWKINSKNQLTASVKLPVSLGIVGGTINGLKSAQAALRLLDVKTSDELAKVVLATGLAQNFAALKALVSEGIQKGHMKMQHRAEGDAHAENR</sequence>
<name>A0AAJ2UBV1_OENOE</name>
<evidence type="ECO:0000256" key="1">
    <source>
        <dbReference type="ARBA" id="ARBA00007661"/>
    </source>
</evidence>
<dbReference type="InterPro" id="IPR002202">
    <property type="entry name" value="HMG_CoA_Rdtase"/>
</dbReference>
<dbReference type="PRINTS" id="PR00071">
    <property type="entry name" value="HMGCOARDTASE"/>
</dbReference>
<evidence type="ECO:0000313" key="5">
    <source>
        <dbReference type="Proteomes" id="UP001281024"/>
    </source>
</evidence>
<organism evidence="4 5">
    <name type="scientific">Oenococcus oeni</name>
    <name type="common">Leuconostoc oenos</name>
    <dbReference type="NCBI Taxonomy" id="1247"/>
    <lineage>
        <taxon>Bacteria</taxon>
        <taxon>Bacillati</taxon>
        <taxon>Bacillota</taxon>
        <taxon>Bacilli</taxon>
        <taxon>Lactobacillales</taxon>
        <taxon>Lactobacillaceae</taxon>
        <taxon>Oenococcus</taxon>
    </lineage>
</organism>
<dbReference type="Gene3D" id="3.90.770.10">
    <property type="entry name" value="3-hydroxy-3-methylglutaryl-coenzyme A Reductase, Chain A, domain 2"/>
    <property type="match status" value="2"/>
</dbReference>
<comment type="catalytic activity">
    <reaction evidence="3">
        <text>(R)-mevalonate + 2 NAD(+) + CoA = (3S)-3-hydroxy-3-methylglutaryl-CoA + 2 NADH + 2 H(+)</text>
        <dbReference type="Rhea" id="RHEA:14833"/>
        <dbReference type="ChEBI" id="CHEBI:15378"/>
        <dbReference type="ChEBI" id="CHEBI:36464"/>
        <dbReference type="ChEBI" id="CHEBI:43074"/>
        <dbReference type="ChEBI" id="CHEBI:57287"/>
        <dbReference type="ChEBI" id="CHEBI:57540"/>
        <dbReference type="ChEBI" id="CHEBI:57945"/>
        <dbReference type="EC" id="1.1.1.88"/>
    </reaction>
</comment>
<proteinExistence type="inferred from homology"/>
<dbReference type="PANTHER" id="PTHR10572">
    <property type="entry name" value="3-HYDROXY-3-METHYLGLUTARYL-COENZYME A REDUCTASE"/>
    <property type="match status" value="1"/>
</dbReference>
<evidence type="ECO:0000313" key="4">
    <source>
        <dbReference type="EMBL" id="MDV7715711.1"/>
    </source>
</evidence>
<dbReference type="GO" id="GO:0015936">
    <property type="term" value="P:coenzyme A metabolic process"/>
    <property type="evidence" value="ECO:0007669"/>
    <property type="project" value="InterPro"/>
</dbReference>
<dbReference type="Proteomes" id="UP001281024">
    <property type="component" value="Unassembled WGS sequence"/>
</dbReference>
<dbReference type="Pfam" id="PF00368">
    <property type="entry name" value="HMG-CoA_red"/>
    <property type="match status" value="1"/>
</dbReference>
<reference evidence="4" key="1">
    <citation type="submission" date="2019-10" db="EMBL/GenBank/DDBJ databases">
        <title>Malate fermentation in French cider.</title>
        <authorList>
            <person name="Cousin F.J."/>
            <person name="Medina Fernandez S."/>
            <person name="Misery B."/>
            <person name="Laplace J.-M."/>
            <person name="Cretenet M."/>
        </authorList>
    </citation>
    <scope>NUCLEOTIDE SEQUENCE</scope>
    <source>
        <strain evidence="4">UCMA15129</strain>
    </source>
</reference>
<protein>
    <recommendedName>
        <fullName evidence="3">3-hydroxy-3-methylglutaryl coenzyme A reductase</fullName>
        <shortName evidence="3">HMG-CoA reductase</shortName>
        <ecNumber evidence="3">1.1.1.88</ecNumber>
    </recommendedName>
</protein>
<evidence type="ECO:0000256" key="3">
    <source>
        <dbReference type="RuleBase" id="RU361219"/>
    </source>
</evidence>
<dbReference type="SUPFAM" id="SSF56542">
    <property type="entry name" value="Substrate-binding domain of HMG-CoA reductase"/>
    <property type="match status" value="1"/>
</dbReference>
<dbReference type="InterPro" id="IPR023074">
    <property type="entry name" value="HMG_CoA_Rdtase_cat_sf"/>
</dbReference>
<dbReference type="EMBL" id="WERV01000006">
    <property type="protein sequence ID" value="MDV7715711.1"/>
    <property type="molecule type" value="Genomic_DNA"/>
</dbReference>
<dbReference type="InterPro" id="IPR009023">
    <property type="entry name" value="HMG_CoA_Rdtase_NAD(P)-bd_sf"/>
</dbReference>
<dbReference type="PROSITE" id="PS50065">
    <property type="entry name" value="HMG_COA_REDUCTASE_4"/>
    <property type="match status" value="1"/>
</dbReference>
<accession>A0AAJ2UBV1</accession>
<dbReference type="SUPFAM" id="SSF55035">
    <property type="entry name" value="NAD-binding domain of HMG-CoA reductase"/>
    <property type="match status" value="1"/>
</dbReference>
<dbReference type="GO" id="GO:0140643">
    <property type="term" value="F:hydroxymethylglutaryl-CoA reductase (NADH) activity"/>
    <property type="evidence" value="ECO:0007669"/>
    <property type="project" value="UniProtKB-EC"/>
</dbReference>
<comment type="pathway">
    <text evidence="3">Metabolic intermediate metabolism; (R)-mevalonate degradation; (S)-3-hydroxy-3-methylglutaryl-CoA from (R)-mevalonate: step 1/1.</text>
</comment>
<dbReference type="AlphaFoldDB" id="A0AAJ2UBV1"/>
<dbReference type="NCBIfam" id="TIGR00532">
    <property type="entry name" value="HMG_CoA_R_NAD"/>
    <property type="match status" value="1"/>
</dbReference>
<comment type="similarity">
    <text evidence="1 3">Belongs to the HMG-CoA reductase family.</text>
</comment>
<gene>
    <name evidence="4" type="ORF">GA838_08190</name>
</gene>
<keyword evidence="2 3" id="KW-0560">Oxidoreductase</keyword>
<dbReference type="GO" id="GO:0004420">
    <property type="term" value="F:hydroxymethylglutaryl-CoA reductase (NADPH) activity"/>
    <property type="evidence" value="ECO:0007669"/>
    <property type="project" value="InterPro"/>
</dbReference>
<dbReference type="EC" id="1.1.1.88" evidence="3"/>